<accession>A0A915KKJ3</accession>
<evidence type="ECO:0000313" key="3">
    <source>
        <dbReference type="Proteomes" id="UP000887565"/>
    </source>
</evidence>
<keyword evidence="3" id="KW-1185">Reference proteome</keyword>
<proteinExistence type="predicted"/>
<evidence type="ECO:0000256" key="1">
    <source>
        <dbReference type="SAM" id="MobiDB-lite"/>
    </source>
</evidence>
<dbReference type="AlphaFoldDB" id="A0A915KKJ3"/>
<feature type="compositionally biased region" description="Basic residues" evidence="1">
    <location>
        <begin position="171"/>
        <end position="185"/>
    </location>
</feature>
<reference evidence="4" key="1">
    <citation type="submission" date="2022-11" db="UniProtKB">
        <authorList>
            <consortium name="WormBaseParasite"/>
        </authorList>
    </citation>
    <scope>IDENTIFICATION</scope>
</reference>
<feature type="signal peptide" evidence="2">
    <location>
        <begin position="1"/>
        <end position="19"/>
    </location>
</feature>
<sequence length="185" mass="19212">MEAQLDFWILGLLSSEVLSILTCPTKYAPTTLKAKKNLHVGGGLSTTGGTSKPIPPCSHLAKEEHCRMTFFYFNSTIVDKVMCLVKHGPATKVKVNPEVVGIIGGLATTASSSKGSHHWSTAKAAGSTAKPAQSATKAAGSTAKAAGNTVKTAPCAVKAARSTAKAAHAPTTRKSRIRPLVPHRA</sequence>
<name>A0A915KKJ3_ROMCU</name>
<feature type="chain" id="PRO_5037656249" evidence="2">
    <location>
        <begin position="20"/>
        <end position="185"/>
    </location>
</feature>
<protein>
    <submittedName>
        <fullName evidence="4">Uncharacterized protein</fullName>
    </submittedName>
</protein>
<evidence type="ECO:0000313" key="4">
    <source>
        <dbReference type="WBParaSite" id="nRc.2.0.1.t39285-RA"/>
    </source>
</evidence>
<dbReference type="WBParaSite" id="nRc.2.0.1.t39285-RA">
    <property type="protein sequence ID" value="nRc.2.0.1.t39285-RA"/>
    <property type="gene ID" value="nRc.2.0.1.g39285"/>
</dbReference>
<evidence type="ECO:0000256" key="2">
    <source>
        <dbReference type="SAM" id="SignalP"/>
    </source>
</evidence>
<dbReference type="Proteomes" id="UP000887565">
    <property type="component" value="Unplaced"/>
</dbReference>
<organism evidence="3 4">
    <name type="scientific">Romanomermis culicivorax</name>
    <name type="common">Nematode worm</name>
    <dbReference type="NCBI Taxonomy" id="13658"/>
    <lineage>
        <taxon>Eukaryota</taxon>
        <taxon>Metazoa</taxon>
        <taxon>Ecdysozoa</taxon>
        <taxon>Nematoda</taxon>
        <taxon>Enoplea</taxon>
        <taxon>Dorylaimia</taxon>
        <taxon>Mermithida</taxon>
        <taxon>Mermithoidea</taxon>
        <taxon>Mermithidae</taxon>
        <taxon>Romanomermis</taxon>
    </lineage>
</organism>
<keyword evidence="2" id="KW-0732">Signal</keyword>
<feature type="region of interest" description="Disordered" evidence="1">
    <location>
        <begin position="162"/>
        <end position="185"/>
    </location>
</feature>